<dbReference type="Pfam" id="PF01284">
    <property type="entry name" value="MARVEL"/>
    <property type="match status" value="1"/>
</dbReference>
<evidence type="ECO:0000256" key="1">
    <source>
        <dbReference type="ARBA" id="ARBA00004141"/>
    </source>
</evidence>
<feature type="transmembrane region" description="Helical" evidence="6">
    <location>
        <begin position="49"/>
        <end position="68"/>
    </location>
</feature>
<feature type="region of interest" description="Disordered" evidence="7">
    <location>
        <begin position="198"/>
        <end position="244"/>
    </location>
</feature>
<dbReference type="GeneID" id="118429084"/>
<evidence type="ECO:0000256" key="3">
    <source>
        <dbReference type="ARBA" id="ARBA00022692"/>
    </source>
</evidence>
<keyword evidence="9" id="KW-1185">Reference proteome</keyword>
<keyword evidence="5 6" id="KW-0472">Membrane</keyword>
<evidence type="ECO:0000259" key="8">
    <source>
        <dbReference type="PROSITE" id="PS51225"/>
    </source>
</evidence>
<keyword evidence="3 6" id="KW-0812">Transmembrane</keyword>
<feature type="domain" description="MARVEL" evidence="8">
    <location>
        <begin position="39"/>
        <end position="188"/>
    </location>
</feature>
<evidence type="ECO:0000313" key="10">
    <source>
        <dbReference type="RefSeq" id="XP_035695345.1"/>
    </source>
</evidence>
<evidence type="ECO:0000256" key="6">
    <source>
        <dbReference type="PIRNR" id="PIRNR011282"/>
    </source>
</evidence>
<dbReference type="InterPro" id="IPR008253">
    <property type="entry name" value="Marvel"/>
</dbReference>
<evidence type="ECO:0000313" key="9">
    <source>
        <dbReference type="Proteomes" id="UP000001554"/>
    </source>
</evidence>
<feature type="compositionally biased region" description="Polar residues" evidence="7">
    <location>
        <begin position="222"/>
        <end position="237"/>
    </location>
</feature>
<feature type="transmembrane region" description="Helical" evidence="6">
    <location>
        <begin position="83"/>
        <end position="105"/>
    </location>
</feature>
<organism evidence="9 10">
    <name type="scientific">Branchiostoma floridae</name>
    <name type="common">Florida lancelet</name>
    <name type="synonym">Amphioxus</name>
    <dbReference type="NCBI Taxonomy" id="7739"/>
    <lineage>
        <taxon>Eukaryota</taxon>
        <taxon>Metazoa</taxon>
        <taxon>Chordata</taxon>
        <taxon>Cephalochordata</taxon>
        <taxon>Leptocardii</taxon>
        <taxon>Amphioxiformes</taxon>
        <taxon>Branchiostomatidae</taxon>
        <taxon>Branchiostoma</taxon>
    </lineage>
</organism>
<dbReference type="PROSITE" id="PS51225">
    <property type="entry name" value="MARVEL"/>
    <property type="match status" value="1"/>
</dbReference>
<accession>A0A9J7NA25</accession>
<evidence type="ECO:0000256" key="2">
    <source>
        <dbReference type="ARBA" id="ARBA00010252"/>
    </source>
</evidence>
<dbReference type="InterPro" id="IPR016579">
    <property type="entry name" value="Synaptogyrin"/>
</dbReference>
<name>A0A9J7NA25_BRAFL</name>
<proteinExistence type="inferred from homology"/>
<dbReference type="GO" id="GO:0016020">
    <property type="term" value="C:membrane"/>
    <property type="evidence" value="ECO:0007669"/>
    <property type="project" value="UniProtKB-SubCell"/>
</dbReference>
<reference evidence="9" key="1">
    <citation type="journal article" date="2020" name="Nat. Ecol. Evol.">
        <title>Deeply conserved synteny resolves early events in vertebrate evolution.</title>
        <authorList>
            <person name="Simakov O."/>
            <person name="Marletaz F."/>
            <person name="Yue J.X."/>
            <person name="O'Connell B."/>
            <person name="Jenkins J."/>
            <person name="Brandt A."/>
            <person name="Calef R."/>
            <person name="Tung C.H."/>
            <person name="Huang T.K."/>
            <person name="Schmutz J."/>
            <person name="Satoh N."/>
            <person name="Yu J.K."/>
            <person name="Putnam N.H."/>
            <person name="Green R.E."/>
            <person name="Rokhsar D.S."/>
        </authorList>
    </citation>
    <scope>NUCLEOTIDE SEQUENCE [LARGE SCALE GENOMIC DNA]</scope>
    <source>
        <strain evidence="9">S238N-H82</strain>
    </source>
</reference>
<dbReference type="RefSeq" id="XP_035695345.1">
    <property type="nucleotide sequence ID" value="XM_035839452.1"/>
</dbReference>
<dbReference type="PIRSF" id="PIRSF011282">
    <property type="entry name" value="Synaptogyrin"/>
    <property type="match status" value="1"/>
</dbReference>
<sequence>MHIFCLVASVPMMHSKSKMDGGGAYGAGKAGAAFDPVEFIKRPQVICRIISWVFSIIVFGCISSVGYIKNSCIYNNDTNACHYGIGIGVIAFLACVLFICVDAMFDNFSSVQQRKYIVIGDMVFSGFWTFLWFVGFCYLTDMWRKTTSDWLNTMGFHDYSTAQAAIAFSFFSIISWSGLTFLAIRRYQQGWDQAFAPSYEPDPQIPGASPYPAYPEPGQDPGYQQQPFQDPGNQPQPDYQAPAY</sequence>
<reference evidence="10" key="2">
    <citation type="submission" date="2025-08" db="UniProtKB">
        <authorList>
            <consortium name="RefSeq"/>
        </authorList>
    </citation>
    <scope>IDENTIFICATION</scope>
    <source>
        <strain evidence="10">S238N-H82</strain>
        <tissue evidence="10">Testes</tissue>
    </source>
</reference>
<dbReference type="OMA" id="FYLWSQW"/>
<dbReference type="AlphaFoldDB" id="A0A9J7NA25"/>
<comment type="similarity">
    <text evidence="2 6">Belongs to the synaptogyrin family.</text>
</comment>
<dbReference type="PANTHER" id="PTHR10838">
    <property type="entry name" value="SYNAPTOGYRIN"/>
    <property type="match status" value="1"/>
</dbReference>
<keyword evidence="4 6" id="KW-1133">Transmembrane helix</keyword>
<dbReference type="PANTHER" id="PTHR10838:SF20">
    <property type="entry name" value="SYNAPTOGYRIN"/>
    <property type="match status" value="1"/>
</dbReference>
<evidence type="ECO:0000256" key="4">
    <source>
        <dbReference type="ARBA" id="ARBA00022989"/>
    </source>
</evidence>
<gene>
    <name evidence="10" type="primary">LOC118429084</name>
</gene>
<dbReference type="Proteomes" id="UP000001554">
    <property type="component" value="Chromosome 13"/>
</dbReference>
<feature type="transmembrane region" description="Helical" evidence="6">
    <location>
        <begin position="117"/>
        <end position="141"/>
    </location>
</feature>
<protein>
    <recommendedName>
        <fullName evidence="6">Synaptogyrin</fullName>
    </recommendedName>
</protein>
<evidence type="ECO:0000256" key="5">
    <source>
        <dbReference type="ARBA" id="ARBA00023136"/>
    </source>
</evidence>
<feature type="transmembrane region" description="Helical" evidence="6">
    <location>
        <begin position="161"/>
        <end position="184"/>
    </location>
</feature>
<comment type="subcellular location">
    <subcellularLocation>
        <location evidence="1 6">Membrane</location>
        <topology evidence="1 6">Multi-pass membrane protein</topology>
    </subcellularLocation>
</comment>
<evidence type="ECO:0000256" key="7">
    <source>
        <dbReference type="SAM" id="MobiDB-lite"/>
    </source>
</evidence>